<dbReference type="CDD" id="cd00067">
    <property type="entry name" value="GAL4"/>
    <property type="match status" value="1"/>
</dbReference>
<comment type="caution">
    <text evidence="7">The sequence shown here is derived from an EMBL/GenBank/DDBJ whole genome shotgun (WGS) entry which is preliminary data.</text>
</comment>
<dbReference type="GO" id="GO:0008270">
    <property type="term" value="F:zinc ion binding"/>
    <property type="evidence" value="ECO:0007669"/>
    <property type="project" value="InterPro"/>
</dbReference>
<dbReference type="Proteomes" id="UP001305414">
    <property type="component" value="Unassembled WGS sequence"/>
</dbReference>
<dbReference type="Pfam" id="PF04082">
    <property type="entry name" value="Fungal_trans"/>
    <property type="match status" value="1"/>
</dbReference>
<feature type="region of interest" description="Disordered" evidence="5">
    <location>
        <begin position="44"/>
        <end position="176"/>
    </location>
</feature>
<dbReference type="SMART" id="SM00066">
    <property type="entry name" value="GAL4"/>
    <property type="match status" value="1"/>
</dbReference>
<accession>A0AAN7UK20</accession>
<sequence>MGKRSSKITVTRGWTPFGGVVRSKGMEFFENQVGEVRFLTTLPGPPTTANIVPPITPGIPSPTAVATRVDAGDGDPLAAPSNSNNVPPSAAQHTQPRQSIGKSDKKTTKKKQTPTASRHDTITSSSTPSVSASTPGAPAPATVLGAKRKTPGGDVDDDEEELPNAPRSGPQQRSKRNRYISIACNECKRRKIKCNGETPCGRCGHLNLQCLYAPNCCASSVKDSDEFKQMAAQVSHLQEQVDTLFSNLNALRAETLRAGGPIYQPDRTLSGPSASSTPTSTTMTALPQPRQPPFAFRGPTSNRFSLDVAKNTLHKMGYSYPSDNADANGQPQETPGTSPKLAPQIVASAENPTADALWEFDKDEMIRLCRIYEEEVGIMYPVLRIDSIIAHAKTLATWMAAAKKSGFADGQDGGINDPNTLLLKIVLCGGLLVEGHGNSVQAQRIYAGIKPIANRMLMSDPPNVQNLPFLALVAGYHFLSADEVLCWRVMGQVVRLCLELGLHRRDVVEQIKDEEQRNLAINTFWSAYVLDRRWAFSAGLPYVMPDEEIDPDLPSPYPFLVMMIRYSKLSGKVWRCVRHLDSEAAMDNPVDDIEDLDQQIKQWYNELPKEVHLNLSDWEDLPQYLSPPVNSQKEYDVQRLQIWTWLRYNQIRMWLLTPILHTHSSIMDNLRHAEVAVKLAKNTIRYLAHVNNTTNVYRRMQIFYHQFLSSAITILFVASCHAPVNFSSSCRDEFYMALELLKDMSAKSWVSKRLWGTVKSLRDVAPRLGLAEDPHSSAALTMAGLATGHGQTGPSPSTGSPFVHPLMVVPPSPGYDGMQTGIQMSSEMSRIFEGVSVKHNQLHDGMGHVEPNAVGTTVAPGAPAMAYVSRGTVYPPFRDVF</sequence>
<dbReference type="EMBL" id="JAWHQM010000003">
    <property type="protein sequence ID" value="KAK5626561.1"/>
    <property type="molecule type" value="Genomic_DNA"/>
</dbReference>
<keyword evidence="2" id="KW-0805">Transcription regulation</keyword>
<evidence type="ECO:0000313" key="8">
    <source>
        <dbReference type="Proteomes" id="UP001305414"/>
    </source>
</evidence>
<evidence type="ECO:0000313" key="7">
    <source>
        <dbReference type="EMBL" id="KAK5626561.1"/>
    </source>
</evidence>
<reference evidence="7 8" key="1">
    <citation type="submission" date="2023-10" db="EMBL/GenBank/DDBJ databases">
        <title>Draft genome sequence of Xylaria bambusicola isolate GMP-LS, the root and basal stem rot pathogen of sugarcane in Indonesia.</title>
        <authorList>
            <person name="Selvaraj P."/>
            <person name="Muralishankar V."/>
            <person name="Muruganantham S."/>
            <person name="Sp S."/>
            <person name="Haryani S."/>
            <person name="Lau K.J.X."/>
            <person name="Naqvi N.I."/>
        </authorList>
    </citation>
    <scope>NUCLEOTIDE SEQUENCE [LARGE SCALE GENOMIC DNA]</scope>
    <source>
        <strain evidence="7">GMP-LS</strain>
    </source>
</reference>
<dbReference type="Pfam" id="PF00172">
    <property type="entry name" value="Zn_clus"/>
    <property type="match status" value="1"/>
</dbReference>
<name>A0AAN7UK20_9PEZI</name>
<dbReference type="PROSITE" id="PS50048">
    <property type="entry name" value="ZN2_CY6_FUNGAL_2"/>
    <property type="match status" value="1"/>
</dbReference>
<evidence type="ECO:0000256" key="4">
    <source>
        <dbReference type="ARBA" id="ARBA00023242"/>
    </source>
</evidence>
<feature type="region of interest" description="Disordered" evidence="5">
    <location>
        <begin position="317"/>
        <end position="338"/>
    </location>
</feature>
<evidence type="ECO:0000256" key="3">
    <source>
        <dbReference type="ARBA" id="ARBA00023163"/>
    </source>
</evidence>
<dbReference type="GO" id="GO:0000435">
    <property type="term" value="P:positive regulation of transcription from RNA polymerase II promoter by galactose"/>
    <property type="evidence" value="ECO:0007669"/>
    <property type="project" value="TreeGrafter"/>
</dbReference>
<gene>
    <name evidence="7" type="ORF">RRF57_002276</name>
</gene>
<feature type="compositionally biased region" description="Low complexity" evidence="5">
    <location>
        <begin position="123"/>
        <end position="142"/>
    </location>
</feature>
<feature type="region of interest" description="Disordered" evidence="5">
    <location>
        <begin position="261"/>
        <end position="299"/>
    </location>
</feature>
<organism evidence="7 8">
    <name type="scientific">Xylaria bambusicola</name>
    <dbReference type="NCBI Taxonomy" id="326684"/>
    <lineage>
        <taxon>Eukaryota</taxon>
        <taxon>Fungi</taxon>
        <taxon>Dikarya</taxon>
        <taxon>Ascomycota</taxon>
        <taxon>Pezizomycotina</taxon>
        <taxon>Sordariomycetes</taxon>
        <taxon>Xylariomycetidae</taxon>
        <taxon>Xylariales</taxon>
        <taxon>Xylariaceae</taxon>
        <taxon>Xylaria</taxon>
    </lineage>
</organism>
<dbReference type="PROSITE" id="PS00463">
    <property type="entry name" value="ZN2_CY6_FUNGAL_1"/>
    <property type="match status" value="1"/>
</dbReference>
<proteinExistence type="predicted"/>
<dbReference type="InterPro" id="IPR001138">
    <property type="entry name" value="Zn2Cys6_DnaBD"/>
</dbReference>
<dbReference type="Gene3D" id="4.10.240.10">
    <property type="entry name" value="Zn(2)-C6 fungal-type DNA-binding domain"/>
    <property type="match status" value="1"/>
</dbReference>
<evidence type="ECO:0000259" key="6">
    <source>
        <dbReference type="PROSITE" id="PS50048"/>
    </source>
</evidence>
<evidence type="ECO:0000256" key="2">
    <source>
        <dbReference type="ARBA" id="ARBA00023015"/>
    </source>
</evidence>
<evidence type="ECO:0000256" key="1">
    <source>
        <dbReference type="ARBA" id="ARBA00022723"/>
    </source>
</evidence>
<keyword evidence="3" id="KW-0804">Transcription</keyword>
<dbReference type="GO" id="GO:0005634">
    <property type="term" value="C:nucleus"/>
    <property type="evidence" value="ECO:0007669"/>
    <property type="project" value="TreeGrafter"/>
</dbReference>
<dbReference type="SMART" id="SM00906">
    <property type="entry name" value="Fungal_trans"/>
    <property type="match status" value="1"/>
</dbReference>
<dbReference type="CDD" id="cd12148">
    <property type="entry name" value="fungal_TF_MHR"/>
    <property type="match status" value="1"/>
</dbReference>
<dbReference type="InterPro" id="IPR051127">
    <property type="entry name" value="Fungal_SecMet_Regulators"/>
</dbReference>
<evidence type="ECO:0000256" key="5">
    <source>
        <dbReference type="SAM" id="MobiDB-lite"/>
    </source>
</evidence>
<feature type="compositionally biased region" description="Low complexity" evidence="5">
    <location>
        <begin position="268"/>
        <end position="287"/>
    </location>
</feature>
<feature type="domain" description="Zn(2)-C6 fungal-type" evidence="6">
    <location>
        <begin position="183"/>
        <end position="212"/>
    </location>
</feature>
<dbReference type="InterPro" id="IPR036864">
    <property type="entry name" value="Zn2-C6_fun-type_DNA-bd_sf"/>
</dbReference>
<feature type="compositionally biased region" description="Polar residues" evidence="5">
    <location>
        <begin position="80"/>
        <end position="101"/>
    </location>
</feature>
<feature type="compositionally biased region" description="Polar residues" evidence="5">
    <location>
        <begin position="321"/>
        <end position="337"/>
    </location>
</feature>
<dbReference type="PANTHER" id="PTHR47424:SF5">
    <property type="entry name" value="ZN(II)2CYS6 TRANSCRIPTION FACTOR (EUROFUNG)"/>
    <property type="match status" value="1"/>
</dbReference>
<dbReference type="GO" id="GO:0000978">
    <property type="term" value="F:RNA polymerase II cis-regulatory region sequence-specific DNA binding"/>
    <property type="evidence" value="ECO:0007669"/>
    <property type="project" value="TreeGrafter"/>
</dbReference>
<dbReference type="PANTHER" id="PTHR47424">
    <property type="entry name" value="REGULATORY PROTEIN GAL4"/>
    <property type="match status" value="1"/>
</dbReference>
<keyword evidence="4" id="KW-0539">Nucleus</keyword>
<keyword evidence="1" id="KW-0479">Metal-binding</keyword>
<dbReference type="GO" id="GO:0000981">
    <property type="term" value="F:DNA-binding transcription factor activity, RNA polymerase II-specific"/>
    <property type="evidence" value="ECO:0007669"/>
    <property type="project" value="InterPro"/>
</dbReference>
<keyword evidence="8" id="KW-1185">Reference proteome</keyword>
<dbReference type="AlphaFoldDB" id="A0AAN7UK20"/>
<protein>
    <recommendedName>
        <fullName evidence="6">Zn(2)-C6 fungal-type domain-containing protein</fullName>
    </recommendedName>
</protein>
<dbReference type="SUPFAM" id="SSF57701">
    <property type="entry name" value="Zn2/Cys6 DNA-binding domain"/>
    <property type="match status" value="1"/>
</dbReference>
<dbReference type="InterPro" id="IPR007219">
    <property type="entry name" value="XnlR_reg_dom"/>
</dbReference>
<dbReference type="GO" id="GO:0006351">
    <property type="term" value="P:DNA-templated transcription"/>
    <property type="evidence" value="ECO:0007669"/>
    <property type="project" value="InterPro"/>
</dbReference>